<dbReference type="STRING" id="77044.A0A1S7UIN7"/>
<protein>
    <submittedName>
        <fullName evidence="11">Putative serine threonine-protein kinase nak1</fullName>
    </submittedName>
</protein>
<dbReference type="GO" id="GO:0004674">
    <property type="term" value="F:protein serine/threonine kinase activity"/>
    <property type="evidence" value="ECO:0007669"/>
    <property type="project" value="UniProtKB-KW"/>
</dbReference>
<evidence type="ECO:0000256" key="5">
    <source>
        <dbReference type="ARBA" id="ARBA00022777"/>
    </source>
</evidence>
<keyword evidence="5 11" id="KW-0418">Kinase</keyword>
<dbReference type="SUPFAM" id="SSF56112">
    <property type="entry name" value="Protein kinase-like (PK-like)"/>
    <property type="match status" value="1"/>
</dbReference>
<comment type="catalytic activity">
    <reaction evidence="8">
        <text>L-seryl-[protein] + ATP = O-phospho-L-seryl-[protein] + ADP + H(+)</text>
        <dbReference type="Rhea" id="RHEA:17989"/>
        <dbReference type="Rhea" id="RHEA-COMP:9863"/>
        <dbReference type="Rhea" id="RHEA-COMP:11604"/>
        <dbReference type="ChEBI" id="CHEBI:15378"/>
        <dbReference type="ChEBI" id="CHEBI:29999"/>
        <dbReference type="ChEBI" id="CHEBI:30616"/>
        <dbReference type="ChEBI" id="CHEBI:83421"/>
        <dbReference type="ChEBI" id="CHEBI:456216"/>
        <dbReference type="EC" id="2.7.11.1"/>
    </reaction>
</comment>
<evidence type="ECO:0000256" key="3">
    <source>
        <dbReference type="ARBA" id="ARBA00022679"/>
    </source>
</evidence>
<evidence type="ECO:0000256" key="7">
    <source>
        <dbReference type="ARBA" id="ARBA00047899"/>
    </source>
</evidence>
<feature type="compositionally biased region" description="Basic residues" evidence="9">
    <location>
        <begin position="676"/>
        <end position="687"/>
    </location>
</feature>
<evidence type="ECO:0000313" key="11">
    <source>
        <dbReference type="EMBL" id="GAP83103.2"/>
    </source>
</evidence>
<dbReference type="Gene3D" id="1.10.510.10">
    <property type="entry name" value="Transferase(Phosphotransferase) domain 1"/>
    <property type="match status" value="1"/>
</dbReference>
<evidence type="ECO:0000256" key="6">
    <source>
        <dbReference type="ARBA" id="ARBA00022840"/>
    </source>
</evidence>
<dbReference type="PANTHER" id="PTHR48012">
    <property type="entry name" value="STERILE20-LIKE KINASE, ISOFORM B-RELATED"/>
    <property type="match status" value="1"/>
</dbReference>
<organism evidence="11">
    <name type="scientific">Rosellinia necatrix</name>
    <name type="common">White root-rot fungus</name>
    <dbReference type="NCBI Taxonomy" id="77044"/>
    <lineage>
        <taxon>Eukaryota</taxon>
        <taxon>Fungi</taxon>
        <taxon>Dikarya</taxon>
        <taxon>Ascomycota</taxon>
        <taxon>Pezizomycotina</taxon>
        <taxon>Sordariomycetes</taxon>
        <taxon>Xylariomycetidae</taxon>
        <taxon>Xylariales</taxon>
        <taxon>Xylariaceae</taxon>
        <taxon>Rosellinia</taxon>
    </lineage>
</organism>
<keyword evidence="3" id="KW-0808">Transferase</keyword>
<dbReference type="GO" id="GO:0005524">
    <property type="term" value="F:ATP binding"/>
    <property type="evidence" value="ECO:0007669"/>
    <property type="project" value="UniProtKB-KW"/>
</dbReference>
<feature type="compositionally biased region" description="Low complexity" evidence="9">
    <location>
        <begin position="718"/>
        <end position="728"/>
    </location>
</feature>
<feature type="region of interest" description="Disordered" evidence="9">
    <location>
        <begin position="675"/>
        <end position="736"/>
    </location>
</feature>
<dbReference type="AlphaFoldDB" id="A0A1S7UIN7"/>
<gene>
    <name evidence="11" type="ORF">SAMD00023353_0401020</name>
</gene>
<dbReference type="SMART" id="SM00220">
    <property type="entry name" value="S_TKc"/>
    <property type="match status" value="1"/>
</dbReference>
<dbReference type="InterPro" id="IPR008271">
    <property type="entry name" value="Ser/Thr_kinase_AS"/>
</dbReference>
<feature type="compositionally biased region" description="Polar residues" evidence="9">
    <location>
        <begin position="535"/>
        <end position="547"/>
    </location>
</feature>
<evidence type="ECO:0000313" key="12">
    <source>
        <dbReference type="Proteomes" id="UP000054516"/>
    </source>
</evidence>
<feature type="domain" description="Protein kinase" evidence="10">
    <location>
        <begin position="1"/>
        <end position="238"/>
    </location>
</feature>
<reference evidence="11" key="1">
    <citation type="submission" date="2016-03" db="EMBL/GenBank/DDBJ databases">
        <title>Draft genome sequence of Rosellinia necatrix.</title>
        <authorList>
            <person name="Kanematsu S."/>
        </authorList>
    </citation>
    <scope>NUCLEOTIDE SEQUENCE [LARGE SCALE GENOMIC DNA]</scope>
    <source>
        <strain evidence="11">W97</strain>
    </source>
</reference>
<comment type="similarity">
    <text evidence="1">Belongs to the protein kinase superfamily. STE Ser/Thr protein kinase family. STE20 subfamily.</text>
</comment>
<feature type="region of interest" description="Disordered" evidence="9">
    <location>
        <begin position="762"/>
        <end position="789"/>
    </location>
</feature>
<feature type="region of interest" description="Disordered" evidence="9">
    <location>
        <begin position="530"/>
        <end position="603"/>
    </location>
</feature>
<dbReference type="GO" id="GO:0005737">
    <property type="term" value="C:cytoplasm"/>
    <property type="evidence" value="ECO:0007669"/>
    <property type="project" value="TreeGrafter"/>
</dbReference>
<evidence type="ECO:0000256" key="1">
    <source>
        <dbReference type="ARBA" id="ARBA00008874"/>
    </source>
</evidence>
<evidence type="ECO:0000256" key="4">
    <source>
        <dbReference type="ARBA" id="ARBA00022741"/>
    </source>
</evidence>
<dbReference type="InterPro" id="IPR050629">
    <property type="entry name" value="STE20/SPS1-PAK"/>
</dbReference>
<keyword evidence="6" id="KW-0067">ATP-binding</keyword>
<feature type="region of interest" description="Disordered" evidence="9">
    <location>
        <begin position="327"/>
        <end position="384"/>
    </location>
</feature>
<dbReference type="InterPro" id="IPR011009">
    <property type="entry name" value="Kinase-like_dom_sf"/>
</dbReference>
<dbReference type="Proteomes" id="UP000054516">
    <property type="component" value="Unassembled WGS sequence"/>
</dbReference>
<feature type="compositionally biased region" description="Pro residues" evidence="9">
    <location>
        <begin position="370"/>
        <end position="380"/>
    </location>
</feature>
<dbReference type="EMBL" id="DF977449">
    <property type="protein sequence ID" value="GAP83103.2"/>
    <property type="molecule type" value="Genomic_DNA"/>
</dbReference>
<feature type="compositionally biased region" description="Basic and acidic residues" evidence="9">
    <location>
        <begin position="776"/>
        <end position="789"/>
    </location>
</feature>
<feature type="compositionally biased region" description="Polar residues" evidence="9">
    <location>
        <begin position="352"/>
        <end position="361"/>
    </location>
</feature>
<evidence type="ECO:0000256" key="9">
    <source>
        <dbReference type="SAM" id="MobiDB-lite"/>
    </source>
</evidence>
<dbReference type="OrthoDB" id="248923at2759"/>
<keyword evidence="4" id="KW-0547">Nucleotide-binding</keyword>
<accession>A0A1S7UIN7</accession>
<dbReference type="PANTHER" id="PTHR48012:SF10">
    <property type="entry name" value="FI20177P1"/>
    <property type="match status" value="1"/>
</dbReference>
<dbReference type="InterPro" id="IPR000719">
    <property type="entry name" value="Prot_kinase_dom"/>
</dbReference>
<comment type="catalytic activity">
    <reaction evidence="7">
        <text>L-threonyl-[protein] + ATP = O-phospho-L-threonyl-[protein] + ADP + H(+)</text>
        <dbReference type="Rhea" id="RHEA:46608"/>
        <dbReference type="Rhea" id="RHEA-COMP:11060"/>
        <dbReference type="Rhea" id="RHEA-COMP:11605"/>
        <dbReference type="ChEBI" id="CHEBI:15378"/>
        <dbReference type="ChEBI" id="CHEBI:30013"/>
        <dbReference type="ChEBI" id="CHEBI:30616"/>
        <dbReference type="ChEBI" id="CHEBI:61977"/>
        <dbReference type="ChEBI" id="CHEBI:456216"/>
        <dbReference type="EC" id="2.7.11.1"/>
    </reaction>
</comment>
<dbReference type="PROSITE" id="PS00108">
    <property type="entry name" value="PROTEIN_KINASE_ST"/>
    <property type="match status" value="1"/>
</dbReference>
<dbReference type="OMA" id="CLPERWI"/>
<feature type="compositionally biased region" description="Polar residues" evidence="9">
    <location>
        <begin position="560"/>
        <end position="571"/>
    </location>
</feature>
<evidence type="ECO:0000259" key="10">
    <source>
        <dbReference type="PROSITE" id="PS50011"/>
    </source>
</evidence>
<proteinExistence type="inferred from homology"/>
<evidence type="ECO:0000256" key="2">
    <source>
        <dbReference type="ARBA" id="ARBA00022527"/>
    </source>
</evidence>
<sequence length="789" mass="85898">MAISAKNPRRDSAYPGGADTFSDTLQEINALKLLSTTGAKNVNTIIDAHLVGQSMWMITEYCAGGSVASLMRPTGCLPERWIIPILREVAEAIYWVHKQGIIHRDIKCANVLVTDAGDVQLCDFGVAAVVESRFDKRSTVTGTLQWMAPEFFDSSVSYGTEVDIWAFGSMAYEAATGLPPNANAAVNILDFNAHLRQHCPRLEGDQYSQQLKDFVSSCMVIDPTQRPNISLLQIHPYILDTAEDFPTSSLSKLVSAYKLWEHQGGSRHSLFSHGGAQPSTGYQSSTSKDEWDFSRIDEEDEFIPNAADTEAIYNAYYPLIGFLSSTSGSPPKRRRRPSNFKTPIGPLEKAFNPSTISNYQDNVRDFYGRPYPPPTPPDLPVPDNSNNLTLRVSLIDLDASLGGGELSRFTDVDTIKATPQPLLSPPTDLYRRRTQDWTFPSATPTSTSLDTLPYQFDSDDATEVSPRQSTQIFHAADLVPEYTASLTVPTVPCSRNSTVSLIDLDASLPDTTSLLDASLLDISLLDASLPDISSTDSSPPNTIQQNTSRRDSSLPRATPLDTSSPSTSHLDTTPADKSPLEDTSPPDTQPPQARLPGANLPNISRLSSLTTTTARPSSVVSDIASLSFDVNDNPFDLEPFTLSASNPPPIYVSGGDGYIYSAPESLRSALRSALAGRRHHHPHHHQQQSHEFGRPRAESEPNAARNGALPLRTPNQVAAATTTTTTTTQGTSSREEVRAELRRMTSTLGGHLQSAAHILKRLPARQADRVSSSEQSSRKGSHDSARPTS</sequence>
<keyword evidence="2" id="KW-0723">Serine/threonine-protein kinase</keyword>
<keyword evidence="12" id="KW-1185">Reference proteome</keyword>
<evidence type="ECO:0000256" key="8">
    <source>
        <dbReference type="ARBA" id="ARBA00048679"/>
    </source>
</evidence>
<name>A0A1S7UIN7_ROSNE</name>
<dbReference type="PROSITE" id="PS50011">
    <property type="entry name" value="PROTEIN_KINASE_DOM"/>
    <property type="match status" value="1"/>
</dbReference>
<dbReference type="Pfam" id="PF00069">
    <property type="entry name" value="Pkinase"/>
    <property type="match status" value="1"/>
</dbReference>